<sequence>MGSSKLRRAFGAVKDKTSIGLAKVGSSNSLSDLEVAIVKATRHEEHPADERHIREIISLTSYSRTLISACVNFISRRLNKTRNWTVALKTLMLIHRLLSEGDASYETEIFFATRSGTRILNMSDFRDTSKSNFSWDFSAFVRTYALYLDEKLEFRMQGRRGRGSAFGYDEDDDHHETNERAMVKVTPVRDVKIERIFARAQHLQQLLERLLACRPTGGAKVNRLVIVAMYPIVKESFQIYYDITEIMGILVDRFMELEVPDCVKVYEIFCRVGKQFDELDAFYNWCKVTGIARSSEYPEVEKITPKKLDVMDEFIREKSIMAQNRRAKSIDQRKEEEEEEAEEEEVVEEDMNAIKALPPPEDFAENKEAAAAEEKEEIKQEEKAIVDTKQEADLLHLGDDAVSSEEHGNRLALALFDGLPTASNFTSTPALTWKAFSEDSDWETALVESASNLSEQKATLGGGFDNLMLDGMYHQAKANAAMAGIGQNTSGSASSVAFGSAGQPAMLALPAPPTADGSATASVTEVDPFAASLGVAPPAYVQMSELEKKQKLLVEEQMMWQQYAKDGMQGQVGITRIQNGYTMGAYTHTY</sequence>
<protein>
    <submittedName>
        <fullName evidence="11">AP180 N-terminal homology (ANTH) domain</fullName>
    </submittedName>
</protein>
<dbReference type="InterPro" id="IPR008942">
    <property type="entry name" value="ENTH_VHS"/>
</dbReference>
<dbReference type="GO" id="GO:0032050">
    <property type="term" value="F:clathrin heavy chain binding"/>
    <property type="evidence" value="ECO:0007669"/>
    <property type="project" value="TreeGrafter"/>
</dbReference>
<dbReference type="SUPFAM" id="SSF48464">
    <property type="entry name" value="ENTH/VHS domain"/>
    <property type="match status" value="1"/>
</dbReference>
<dbReference type="Pfam" id="PF07651">
    <property type="entry name" value="ANTH"/>
    <property type="match status" value="1"/>
</dbReference>
<dbReference type="PANTHER" id="PTHR22951">
    <property type="entry name" value="CLATHRIN ASSEMBLY PROTEIN"/>
    <property type="match status" value="1"/>
</dbReference>
<keyword evidence="7" id="KW-0168">Coated pit</keyword>
<dbReference type="Gene3D" id="1.20.58.150">
    <property type="entry name" value="ANTH domain"/>
    <property type="match status" value="1"/>
</dbReference>
<dbReference type="GO" id="GO:0006900">
    <property type="term" value="P:vesicle budding from membrane"/>
    <property type="evidence" value="ECO:0007669"/>
    <property type="project" value="TreeGrafter"/>
</dbReference>
<organism evidence="11 12">
    <name type="scientific">Dillenia turbinata</name>
    <dbReference type="NCBI Taxonomy" id="194707"/>
    <lineage>
        <taxon>Eukaryota</taxon>
        <taxon>Viridiplantae</taxon>
        <taxon>Streptophyta</taxon>
        <taxon>Embryophyta</taxon>
        <taxon>Tracheophyta</taxon>
        <taxon>Spermatophyta</taxon>
        <taxon>Magnoliopsida</taxon>
        <taxon>eudicotyledons</taxon>
        <taxon>Gunneridae</taxon>
        <taxon>Pentapetalae</taxon>
        <taxon>Dilleniales</taxon>
        <taxon>Dilleniaceae</taxon>
        <taxon>Dillenia</taxon>
    </lineage>
</organism>
<evidence type="ECO:0000256" key="7">
    <source>
        <dbReference type="ARBA" id="ARBA00023176"/>
    </source>
</evidence>
<evidence type="ECO:0000259" key="10">
    <source>
        <dbReference type="PROSITE" id="PS50942"/>
    </source>
</evidence>
<evidence type="ECO:0000256" key="4">
    <source>
        <dbReference type="ARBA" id="ARBA00022583"/>
    </source>
</evidence>
<name>A0AAN8Z2G0_9MAGN</name>
<dbReference type="GO" id="GO:0072583">
    <property type="term" value="P:clathrin-dependent endocytosis"/>
    <property type="evidence" value="ECO:0007669"/>
    <property type="project" value="InterPro"/>
</dbReference>
<accession>A0AAN8Z2G0</accession>
<proteinExistence type="predicted"/>
<dbReference type="EMBL" id="JBAMMX010000020">
    <property type="protein sequence ID" value="KAK6920685.1"/>
    <property type="molecule type" value="Genomic_DNA"/>
</dbReference>
<dbReference type="GO" id="GO:0005545">
    <property type="term" value="F:1-phosphatidylinositol binding"/>
    <property type="evidence" value="ECO:0007669"/>
    <property type="project" value="InterPro"/>
</dbReference>
<comment type="subcellular location">
    <subcellularLocation>
        <location evidence="1">Cytoplasmic vesicle</location>
        <location evidence="1">Clathrin-coated vesicle</location>
    </subcellularLocation>
    <subcellularLocation>
        <location evidence="2">Golgi apparatus</location>
    </subcellularLocation>
    <subcellularLocation>
        <location evidence="3">Membrane</location>
        <location evidence="3">Clathrin-coated pit</location>
    </subcellularLocation>
</comment>
<dbReference type="GO" id="GO:0000149">
    <property type="term" value="F:SNARE binding"/>
    <property type="evidence" value="ECO:0007669"/>
    <property type="project" value="TreeGrafter"/>
</dbReference>
<dbReference type="Gene3D" id="1.25.40.90">
    <property type="match status" value="1"/>
</dbReference>
<dbReference type="InterPro" id="IPR011417">
    <property type="entry name" value="ANTH_dom"/>
</dbReference>
<evidence type="ECO:0000256" key="5">
    <source>
        <dbReference type="ARBA" id="ARBA00023034"/>
    </source>
</evidence>
<feature type="compositionally biased region" description="Acidic residues" evidence="9">
    <location>
        <begin position="336"/>
        <end position="349"/>
    </location>
</feature>
<evidence type="ECO:0000256" key="8">
    <source>
        <dbReference type="ARBA" id="ARBA00023329"/>
    </source>
</evidence>
<dbReference type="GO" id="GO:0030136">
    <property type="term" value="C:clathrin-coated vesicle"/>
    <property type="evidence" value="ECO:0007669"/>
    <property type="project" value="UniProtKB-SubCell"/>
</dbReference>
<dbReference type="SUPFAM" id="SSF89009">
    <property type="entry name" value="GAT-like domain"/>
    <property type="match status" value="1"/>
</dbReference>
<dbReference type="FunFam" id="1.25.40.90:FF:000019">
    <property type="entry name" value="Clathrin coat assembly protein"/>
    <property type="match status" value="1"/>
</dbReference>
<dbReference type="SMART" id="SM00273">
    <property type="entry name" value="ENTH"/>
    <property type="match status" value="1"/>
</dbReference>
<dbReference type="Proteomes" id="UP001370490">
    <property type="component" value="Unassembled WGS sequence"/>
</dbReference>
<dbReference type="InterPro" id="IPR013809">
    <property type="entry name" value="ENTH"/>
</dbReference>
<dbReference type="PROSITE" id="PS50942">
    <property type="entry name" value="ENTH"/>
    <property type="match status" value="1"/>
</dbReference>
<evidence type="ECO:0000256" key="1">
    <source>
        <dbReference type="ARBA" id="ARBA00004132"/>
    </source>
</evidence>
<evidence type="ECO:0000256" key="9">
    <source>
        <dbReference type="SAM" id="MobiDB-lite"/>
    </source>
</evidence>
<evidence type="ECO:0000313" key="11">
    <source>
        <dbReference type="EMBL" id="KAK6920685.1"/>
    </source>
</evidence>
<keyword evidence="8" id="KW-0968">Cytoplasmic vesicle</keyword>
<feature type="domain" description="ENTH" evidence="10">
    <location>
        <begin position="25"/>
        <end position="162"/>
    </location>
</feature>
<keyword evidence="6" id="KW-0472">Membrane</keyword>
<evidence type="ECO:0000256" key="3">
    <source>
        <dbReference type="ARBA" id="ARBA00004600"/>
    </source>
</evidence>
<feature type="region of interest" description="Disordered" evidence="9">
    <location>
        <begin position="326"/>
        <end position="349"/>
    </location>
</feature>
<keyword evidence="12" id="KW-1185">Reference proteome</keyword>
<comment type="caution">
    <text evidence="11">The sequence shown here is derived from an EMBL/GenBank/DDBJ whole genome shotgun (WGS) entry which is preliminary data.</text>
</comment>
<dbReference type="InterPro" id="IPR014712">
    <property type="entry name" value="ANTH_dom_sf"/>
</dbReference>
<dbReference type="InterPro" id="IPR048050">
    <property type="entry name" value="ANTH_N_plant"/>
</dbReference>
<dbReference type="GO" id="GO:0005905">
    <property type="term" value="C:clathrin-coated pit"/>
    <property type="evidence" value="ECO:0007669"/>
    <property type="project" value="UniProtKB-SubCell"/>
</dbReference>
<dbReference type="GO" id="GO:0005794">
    <property type="term" value="C:Golgi apparatus"/>
    <property type="evidence" value="ECO:0007669"/>
    <property type="project" value="UniProtKB-SubCell"/>
</dbReference>
<dbReference type="CDD" id="cd16987">
    <property type="entry name" value="ANTH_N_AP180_plant"/>
    <property type="match status" value="1"/>
</dbReference>
<dbReference type="AlphaFoldDB" id="A0AAN8Z2G0"/>
<reference evidence="11 12" key="1">
    <citation type="submission" date="2023-12" db="EMBL/GenBank/DDBJ databases">
        <title>A high-quality genome assembly for Dillenia turbinata (Dilleniales).</title>
        <authorList>
            <person name="Chanderbali A."/>
        </authorList>
    </citation>
    <scope>NUCLEOTIDE SEQUENCE [LARGE SCALE GENOMIC DNA]</scope>
    <source>
        <strain evidence="11">LSX21</strain>
        <tissue evidence="11">Leaf</tissue>
    </source>
</reference>
<dbReference type="GO" id="GO:0005546">
    <property type="term" value="F:phosphatidylinositol-4,5-bisphosphate binding"/>
    <property type="evidence" value="ECO:0007669"/>
    <property type="project" value="TreeGrafter"/>
</dbReference>
<evidence type="ECO:0000313" key="12">
    <source>
        <dbReference type="Proteomes" id="UP001370490"/>
    </source>
</evidence>
<dbReference type="InterPro" id="IPR045192">
    <property type="entry name" value="AP180-like"/>
</dbReference>
<dbReference type="GO" id="GO:0048268">
    <property type="term" value="P:clathrin coat assembly"/>
    <property type="evidence" value="ECO:0007669"/>
    <property type="project" value="InterPro"/>
</dbReference>
<keyword evidence="5" id="KW-0333">Golgi apparatus</keyword>
<gene>
    <name evidence="11" type="ORF">RJ641_014363</name>
</gene>
<keyword evidence="4" id="KW-0254">Endocytosis</keyword>
<dbReference type="PANTHER" id="PTHR22951:SF12">
    <property type="entry name" value="OS05G0426100 PROTEIN"/>
    <property type="match status" value="1"/>
</dbReference>
<evidence type="ECO:0000256" key="2">
    <source>
        <dbReference type="ARBA" id="ARBA00004555"/>
    </source>
</evidence>
<evidence type="ECO:0000256" key="6">
    <source>
        <dbReference type="ARBA" id="ARBA00023136"/>
    </source>
</evidence>
<dbReference type="FunFam" id="1.20.58.150:FF:000005">
    <property type="entry name" value="putative clathrin assembly protein At2g25430"/>
    <property type="match status" value="1"/>
</dbReference>